<protein>
    <submittedName>
        <fullName evidence="2">Uncharacterized protein</fullName>
    </submittedName>
</protein>
<evidence type="ECO:0000313" key="2">
    <source>
        <dbReference type="EnsemblPlants" id="PGSC0003DMT400096328"/>
    </source>
</evidence>
<dbReference type="AlphaFoldDB" id="M1DY68"/>
<keyword evidence="3" id="KW-1185">Reference proteome</keyword>
<evidence type="ECO:0000313" key="3">
    <source>
        <dbReference type="Proteomes" id="UP000011115"/>
    </source>
</evidence>
<sequence>MGKFLKSSFALMLLLLPLALIKVTGFRTLPCHYNTVSDDVDEIQRKSSFIRLYTTEKCEQMYGFLPCSKSISGHFFLIVVYEYLLFHGEYYVAMGGERIFKILGPNSVFGASTFHILEALILLGN</sequence>
<dbReference type="HOGENOM" id="CLU_135299_0_0_1"/>
<keyword evidence="1" id="KW-0732">Signal</keyword>
<accession>M1DY68</accession>
<dbReference type="Gramene" id="PGSC0003DMT400096328">
    <property type="protein sequence ID" value="PGSC0003DMT400096328"/>
    <property type="gene ID" value="PGSC0003DMG400045899"/>
</dbReference>
<reference evidence="3" key="1">
    <citation type="journal article" date="2011" name="Nature">
        <title>Genome sequence and analysis of the tuber crop potato.</title>
        <authorList>
            <consortium name="The Potato Genome Sequencing Consortium"/>
        </authorList>
    </citation>
    <scope>NUCLEOTIDE SEQUENCE [LARGE SCALE GENOMIC DNA]</scope>
    <source>
        <strain evidence="3">cv. DM1-3 516 R44</strain>
    </source>
</reference>
<dbReference type="OrthoDB" id="26525at2759"/>
<dbReference type="InParanoid" id="M1DY68"/>
<organism evidence="2 3">
    <name type="scientific">Solanum tuberosum</name>
    <name type="common">Potato</name>
    <dbReference type="NCBI Taxonomy" id="4113"/>
    <lineage>
        <taxon>Eukaryota</taxon>
        <taxon>Viridiplantae</taxon>
        <taxon>Streptophyta</taxon>
        <taxon>Embryophyta</taxon>
        <taxon>Tracheophyta</taxon>
        <taxon>Spermatophyta</taxon>
        <taxon>Magnoliopsida</taxon>
        <taxon>eudicotyledons</taxon>
        <taxon>Gunneridae</taxon>
        <taxon>Pentapetalae</taxon>
        <taxon>asterids</taxon>
        <taxon>lamiids</taxon>
        <taxon>Solanales</taxon>
        <taxon>Solanaceae</taxon>
        <taxon>Solanoideae</taxon>
        <taxon>Solaneae</taxon>
        <taxon>Solanum</taxon>
    </lineage>
</organism>
<feature type="chain" id="PRO_5004013866" evidence="1">
    <location>
        <begin position="26"/>
        <end position="125"/>
    </location>
</feature>
<dbReference type="EnsemblPlants" id="PGSC0003DMT400096328">
    <property type="protein sequence ID" value="PGSC0003DMT400096328"/>
    <property type="gene ID" value="PGSC0003DMG400045899"/>
</dbReference>
<reference evidence="2" key="2">
    <citation type="submission" date="2015-06" db="UniProtKB">
        <authorList>
            <consortium name="EnsemblPlants"/>
        </authorList>
    </citation>
    <scope>IDENTIFICATION</scope>
    <source>
        <strain evidence="2">DM1-3 516 R44</strain>
    </source>
</reference>
<evidence type="ECO:0000256" key="1">
    <source>
        <dbReference type="SAM" id="SignalP"/>
    </source>
</evidence>
<name>M1DY68_SOLTU</name>
<proteinExistence type="predicted"/>
<dbReference type="PaxDb" id="4113-PGSC0003DMT400096328"/>
<dbReference type="Proteomes" id="UP000011115">
    <property type="component" value="Unassembled WGS sequence"/>
</dbReference>
<feature type="signal peptide" evidence="1">
    <location>
        <begin position="1"/>
        <end position="25"/>
    </location>
</feature>